<dbReference type="FunFam" id="1.10.10.10:FF:000001">
    <property type="entry name" value="LysR family transcriptional regulator"/>
    <property type="match status" value="1"/>
</dbReference>
<dbReference type="Pfam" id="PF03466">
    <property type="entry name" value="LysR_substrate"/>
    <property type="match status" value="1"/>
</dbReference>
<comment type="similarity">
    <text evidence="1">Belongs to the LysR transcriptional regulatory family.</text>
</comment>
<dbReference type="InterPro" id="IPR050950">
    <property type="entry name" value="HTH-type_LysR_regulators"/>
</dbReference>
<keyword evidence="2" id="KW-0805">Transcription regulation</keyword>
<evidence type="ECO:0000259" key="5">
    <source>
        <dbReference type="PROSITE" id="PS50931"/>
    </source>
</evidence>
<reference evidence="6 7" key="1">
    <citation type="submission" date="2021-03" db="EMBL/GenBank/DDBJ databases">
        <title>Novel species identification of genus Shewanella.</title>
        <authorList>
            <person name="Liu G."/>
            <person name="Zhang Q."/>
        </authorList>
    </citation>
    <scope>NUCLEOTIDE SEQUENCE [LARGE SCALE GENOMIC DNA]</scope>
    <source>
        <strain evidence="6 7">FJAT-53726</strain>
    </source>
</reference>
<evidence type="ECO:0000313" key="6">
    <source>
        <dbReference type="EMBL" id="QSX28883.1"/>
    </source>
</evidence>
<dbReference type="SUPFAM" id="SSF46785">
    <property type="entry name" value="Winged helix' DNA-binding domain"/>
    <property type="match status" value="1"/>
</dbReference>
<keyword evidence="4" id="KW-0804">Transcription</keyword>
<evidence type="ECO:0000256" key="2">
    <source>
        <dbReference type="ARBA" id="ARBA00023015"/>
    </source>
</evidence>
<dbReference type="KEGG" id="scyp:JYB88_11500"/>
<dbReference type="Gene3D" id="1.10.10.10">
    <property type="entry name" value="Winged helix-like DNA-binding domain superfamily/Winged helix DNA-binding domain"/>
    <property type="match status" value="1"/>
</dbReference>
<dbReference type="GO" id="GO:0005829">
    <property type="term" value="C:cytosol"/>
    <property type="evidence" value="ECO:0007669"/>
    <property type="project" value="TreeGrafter"/>
</dbReference>
<keyword evidence="7" id="KW-1185">Reference proteome</keyword>
<keyword evidence="3" id="KW-0238">DNA-binding</keyword>
<dbReference type="GO" id="GO:0003677">
    <property type="term" value="F:DNA binding"/>
    <property type="evidence" value="ECO:0007669"/>
    <property type="project" value="UniProtKB-KW"/>
</dbReference>
<dbReference type="CDD" id="cd05466">
    <property type="entry name" value="PBP2_LTTR_substrate"/>
    <property type="match status" value="1"/>
</dbReference>
<dbReference type="AlphaFoldDB" id="A0A974XKF0"/>
<dbReference type="Pfam" id="PF00126">
    <property type="entry name" value="HTH_1"/>
    <property type="match status" value="1"/>
</dbReference>
<dbReference type="GO" id="GO:0003700">
    <property type="term" value="F:DNA-binding transcription factor activity"/>
    <property type="evidence" value="ECO:0007669"/>
    <property type="project" value="InterPro"/>
</dbReference>
<evidence type="ECO:0000313" key="7">
    <source>
        <dbReference type="Proteomes" id="UP000663281"/>
    </source>
</evidence>
<dbReference type="Proteomes" id="UP000663281">
    <property type="component" value="Chromosome"/>
</dbReference>
<feature type="domain" description="HTH lysR-type" evidence="5">
    <location>
        <begin position="1"/>
        <end position="62"/>
    </location>
</feature>
<dbReference type="InterPro" id="IPR000847">
    <property type="entry name" value="LysR_HTH_N"/>
</dbReference>
<dbReference type="PANTHER" id="PTHR30419">
    <property type="entry name" value="HTH-TYPE TRANSCRIPTIONAL REGULATOR YBHD"/>
    <property type="match status" value="1"/>
</dbReference>
<gene>
    <name evidence="6" type="ORF">JYB88_11500</name>
</gene>
<sequence length="293" mass="33273">MDIKQLNHLLQLSEAGSFTRAAKRLNLAQPALSLSIKRLELELGVTLVNRSQGMADRQLTLTAEGQLLLGHAKSIVQQLEQAKQQIRAMANLTRGEVRIAVPGMLGSFYLPSRLMAFRHRYPDLKLSLFEGGTRDALRMLEQEEVDIAVITAQDLKPEFDSCLLVRQQMVVAMGQEHPLVQQSSVSLEDFFEHELVMFKPGYFHREWILGRAKELNKQPNIAFETNLINLIKQVVSQGFAITSVLEMVINERDNIVARPFSPPVYLDLHISWKKDRPVSLADRAFVDFLLESR</sequence>
<dbReference type="InterPro" id="IPR005119">
    <property type="entry name" value="LysR_subst-bd"/>
</dbReference>
<proteinExistence type="inferred from homology"/>
<dbReference type="PROSITE" id="PS50931">
    <property type="entry name" value="HTH_LYSR"/>
    <property type="match status" value="1"/>
</dbReference>
<evidence type="ECO:0000256" key="3">
    <source>
        <dbReference type="ARBA" id="ARBA00023125"/>
    </source>
</evidence>
<dbReference type="InterPro" id="IPR036388">
    <property type="entry name" value="WH-like_DNA-bd_sf"/>
</dbReference>
<evidence type="ECO:0000256" key="4">
    <source>
        <dbReference type="ARBA" id="ARBA00023163"/>
    </source>
</evidence>
<protein>
    <submittedName>
        <fullName evidence="6">LysR family transcriptional regulator</fullName>
    </submittedName>
</protein>
<dbReference type="Gene3D" id="3.40.190.290">
    <property type="match status" value="1"/>
</dbReference>
<dbReference type="InterPro" id="IPR036390">
    <property type="entry name" value="WH_DNA-bd_sf"/>
</dbReference>
<dbReference type="PRINTS" id="PR00039">
    <property type="entry name" value="HTHLYSR"/>
</dbReference>
<evidence type="ECO:0000256" key="1">
    <source>
        <dbReference type="ARBA" id="ARBA00009437"/>
    </source>
</evidence>
<dbReference type="RefSeq" id="WP_207324203.1">
    <property type="nucleotide sequence ID" value="NZ_CP071504.1"/>
</dbReference>
<dbReference type="EMBL" id="CP071504">
    <property type="protein sequence ID" value="QSX28883.1"/>
    <property type="molecule type" value="Genomic_DNA"/>
</dbReference>
<dbReference type="PANTHER" id="PTHR30419:SF30">
    <property type="entry name" value="LYSR FAMILY TRANSCRIPTIONAL REGULATOR"/>
    <property type="match status" value="1"/>
</dbReference>
<organism evidence="6 7">
    <name type="scientific">Shewanella cyperi</name>
    <dbReference type="NCBI Taxonomy" id="2814292"/>
    <lineage>
        <taxon>Bacteria</taxon>
        <taxon>Pseudomonadati</taxon>
        <taxon>Pseudomonadota</taxon>
        <taxon>Gammaproteobacteria</taxon>
        <taxon>Alteromonadales</taxon>
        <taxon>Shewanellaceae</taxon>
        <taxon>Shewanella</taxon>
    </lineage>
</organism>
<dbReference type="SUPFAM" id="SSF53850">
    <property type="entry name" value="Periplasmic binding protein-like II"/>
    <property type="match status" value="1"/>
</dbReference>
<name>A0A974XKF0_9GAMM</name>
<accession>A0A974XKF0</accession>